<evidence type="ECO:0000256" key="1">
    <source>
        <dbReference type="ARBA" id="ARBA00007164"/>
    </source>
</evidence>
<evidence type="ECO:0000256" key="6">
    <source>
        <dbReference type="ARBA" id="ARBA00023316"/>
    </source>
</evidence>
<dbReference type="InterPro" id="IPR018044">
    <property type="entry name" value="Peptidase_S11"/>
</dbReference>
<evidence type="ECO:0000256" key="3">
    <source>
        <dbReference type="ARBA" id="ARBA00022801"/>
    </source>
</evidence>
<keyword evidence="2" id="KW-0732">Signal</keyword>
<dbReference type="PANTHER" id="PTHR21581">
    <property type="entry name" value="D-ALANYL-D-ALANINE CARBOXYPEPTIDASE"/>
    <property type="match status" value="1"/>
</dbReference>
<keyword evidence="10" id="KW-0121">Carboxypeptidase</keyword>
<reference evidence="10 11" key="1">
    <citation type="submission" date="2020-10" db="EMBL/GenBank/DDBJ databases">
        <title>Phylogeny of dyella-like bacteria.</title>
        <authorList>
            <person name="Fu J."/>
        </authorList>
    </citation>
    <scope>NUCLEOTIDE SEQUENCE [LARGE SCALE GENOMIC DNA]</scope>
    <source>
        <strain evidence="10 11">DHG40</strain>
    </source>
</reference>
<comment type="caution">
    <text evidence="10">The sequence shown here is derived from an EMBL/GenBank/DDBJ whole genome shotgun (WGS) entry which is preliminary data.</text>
</comment>
<proteinExistence type="inferred from homology"/>
<comment type="similarity">
    <text evidence="1 7">Belongs to the peptidase S11 family.</text>
</comment>
<evidence type="ECO:0000256" key="4">
    <source>
        <dbReference type="ARBA" id="ARBA00022960"/>
    </source>
</evidence>
<evidence type="ECO:0000259" key="9">
    <source>
        <dbReference type="Pfam" id="PF00768"/>
    </source>
</evidence>
<dbReference type="PRINTS" id="PR00725">
    <property type="entry name" value="DADACBPTASE1"/>
</dbReference>
<keyword evidence="10" id="KW-0645">Protease</keyword>
<dbReference type="Gene3D" id="3.40.710.10">
    <property type="entry name" value="DD-peptidase/beta-lactamase superfamily"/>
    <property type="match status" value="1"/>
</dbReference>
<evidence type="ECO:0000256" key="8">
    <source>
        <dbReference type="SAM" id="MobiDB-lite"/>
    </source>
</evidence>
<dbReference type="EMBL" id="JADIKI010000023">
    <property type="protein sequence ID" value="MFK2857060.1"/>
    <property type="molecule type" value="Genomic_DNA"/>
</dbReference>
<dbReference type="Proteomes" id="UP001620409">
    <property type="component" value="Unassembled WGS sequence"/>
</dbReference>
<dbReference type="InterPro" id="IPR012338">
    <property type="entry name" value="Beta-lactam/transpept-like"/>
</dbReference>
<protein>
    <submittedName>
        <fullName evidence="10">D-alanyl-D-alanine carboxypeptidase</fullName>
    </submittedName>
</protein>
<dbReference type="SUPFAM" id="SSF56601">
    <property type="entry name" value="beta-lactamase/transpeptidase-like"/>
    <property type="match status" value="1"/>
</dbReference>
<sequence length="351" mass="37684">MQLLTRLCGLFAAVMLFGLGFVGVAHAGYAAIVIDPATGEVLSAVNADEQNYPASLTKMMTLYLTFQALQTGKLKVDQDLPVSSWSASRAPTKLGLRTGQTISVNDCILGMVTKSANDAASVIAESLGDNEGHFAEMMTAQAALLGMSTTHFANASGLPDPNNTSTARDMAKLAMALYRDFPQYTHYFSTEEFVFRGQLIRGHNRLMDRYPGMDGLKTGFTDASGFNLASTAVRDGRRLFAVVLGGRSASARDNLMARLLDDGFDNQPTPETLVAQAGVPSTTRRVLAALSPIGTAEADETAPAHRRSSRCTPHSKSCPRVSKATHKGSTTRLSHRKHKKVMLASSNDQHD</sequence>
<evidence type="ECO:0000313" key="11">
    <source>
        <dbReference type="Proteomes" id="UP001620409"/>
    </source>
</evidence>
<gene>
    <name evidence="10" type="ORF">ISP18_20825</name>
</gene>
<keyword evidence="11" id="KW-1185">Reference proteome</keyword>
<keyword evidence="5" id="KW-0573">Peptidoglycan synthesis</keyword>
<accession>A0ABW8IP99</accession>
<dbReference type="GO" id="GO:0004180">
    <property type="term" value="F:carboxypeptidase activity"/>
    <property type="evidence" value="ECO:0007669"/>
    <property type="project" value="UniProtKB-KW"/>
</dbReference>
<feature type="domain" description="Peptidase S11 D-alanyl-D-alanine carboxypeptidase A N-terminal" evidence="9">
    <location>
        <begin position="27"/>
        <end position="247"/>
    </location>
</feature>
<keyword evidence="4" id="KW-0133">Cell shape</keyword>
<evidence type="ECO:0000313" key="10">
    <source>
        <dbReference type="EMBL" id="MFK2857060.1"/>
    </source>
</evidence>
<evidence type="ECO:0000256" key="7">
    <source>
        <dbReference type="RuleBase" id="RU004016"/>
    </source>
</evidence>
<keyword evidence="6" id="KW-0961">Cell wall biogenesis/degradation</keyword>
<evidence type="ECO:0000256" key="5">
    <source>
        <dbReference type="ARBA" id="ARBA00022984"/>
    </source>
</evidence>
<dbReference type="Pfam" id="PF00768">
    <property type="entry name" value="Peptidase_S11"/>
    <property type="match status" value="1"/>
</dbReference>
<dbReference type="PANTHER" id="PTHR21581:SF6">
    <property type="entry name" value="TRAFFICKING PROTEIN PARTICLE COMPLEX SUBUNIT 12"/>
    <property type="match status" value="1"/>
</dbReference>
<feature type="region of interest" description="Disordered" evidence="8">
    <location>
        <begin position="297"/>
        <end position="351"/>
    </location>
</feature>
<name>A0ABW8IP99_9GAMM</name>
<organism evidence="10 11">
    <name type="scientific">Dyella humi</name>
    <dbReference type="NCBI Taxonomy" id="1770547"/>
    <lineage>
        <taxon>Bacteria</taxon>
        <taxon>Pseudomonadati</taxon>
        <taxon>Pseudomonadota</taxon>
        <taxon>Gammaproteobacteria</taxon>
        <taxon>Lysobacterales</taxon>
        <taxon>Rhodanobacteraceae</taxon>
        <taxon>Dyella</taxon>
    </lineage>
</organism>
<evidence type="ECO:0000256" key="2">
    <source>
        <dbReference type="ARBA" id="ARBA00022729"/>
    </source>
</evidence>
<dbReference type="InterPro" id="IPR001967">
    <property type="entry name" value="Peptidase_S11_N"/>
</dbReference>
<keyword evidence="3" id="KW-0378">Hydrolase</keyword>